<keyword evidence="7" id="KW-1185">Reference proteome</keyword>
<evidence type="ECO:0000313" key="7">
    <source>
        <dbReference type="Proteomes" id="UP000616201"/>
    </source>
</evidence>
<feature type="transmembrane region" description="Helical" evidence="5">
    <location>
        <begin position="109"/>
        <end position="127"/>
    </location>
</feature>
<protein>
    <recommendedName>
        <fullName evidence="8">DoxX-like family protein</fullName>
    </recommendedName>
</protein>
<sequence>MRTNETNRVIHISLWFTQLLLASFFIIAGISKLTMSIDDLSAQIEWVKLVPSQLVITIGICETLGGLGLILPSVTRISPILTPVAAICLAFMMILAMIFHVIYKEYSGIFLNVIIAALCIFIAWGRYGEYSIDPKTGKADI</sequence>
<evidence type="ECO:0000256" key="2">
    <source>
        <dbReference type="ARBA" id="ARBA00022692"/>
    </source>
</evidence>
<evidence type="ECO:0000256" key="1">
    <source>
        <dbReference type="ARBA" id="ARBA00004141"/>
    </source>
</evidence>
<dbReference type="EMBL" id="PRDK01000009">
    <property type="protein sequence ID" value="MBE8715211.1"/>
    <property type="molecule type" value="Genomic_DNA"/>
</dbReference>
<evidence type="ECO:0000256" key="4">
    <source>
        <dbReference type="ARBA" id="ARBA00023136"/>
    </source>
</evidence>
<feature type="transmembrane region" description="Helical" evidence="5">
    <location>
        <begin position="83"/>
        <end position="103"/>
    </location>
</feature>
<accession>A0A928YRD8</accession>
<dbReference type="AlphaFoldDB" id="A0A928YRD8"/>
<comment type="caution">
    <text evidence="6">The sequence shown here is derived from an EMBL/GenBank/DDBJ whole genome shotgun (WGS) entry which is preliminary data.</text>
</comment>
<name>A0A928YRD8_9SPHI</name>
<keyword evidence="2 5" id="KW-0812">Transmembrane</keyword>
<dbReference type="RefSeq" id="WP_196937057.1">
    <property type="nucleotide sequence ID" value="NZ_MU158698.1"/>
</dbReference>
<dbReference type="InterPro" id="IPR032808">
    <property type="entry name" value="DoxX"/>
</dbReference>
<gene>
    <name evidence="6" type="ORF">C4F49_16120</name>
</gene>
<evidence type="ECO:0000313" key="6">
    <source>
        <dbReference type="EMBL" id="MBE8715211.1"/>
    </source>
</evidence>
<dbReference type="Proteomes" id="UP000616201">
    <property type="component" value="Unassembled WGS sequence"/>
</dbReference>
<evidence type="ECO:0000256" key="5">
    <source>
        <dbReference type="SAM" id="Phobius"/>
    </source>
</evidence>
<comment type="subcellular location">
    <subcellularLocation>
        <location evidence="1">Membrane</location>
        <topology evidence="1">Multi-pass membrane protein</topology>
    </subcellularLocation>
</comment>
<feature type="transmembrane region" description="Helical" evidence="5">
    <location>
        <begin position="12"/>
        <end position="30"/>
    </location>
</feature>
<evidence type="ECO:0000256" key="3">
    <source>
        <dbReference type="ARBA" id="ARBA00022989"/>
    </source>
</evidence>
<evidence type="ECO:0008006" key="8">
    <source>
        <dbReference type="Google" id="ProtNLM"/>
    </source>
</evidence>
<proteinExistence type="predicted"/>
<reference evidence="6" key="1">
    <citation type="submission" date="2018-02" db="EMBL/GenBank/DDBJ databases">
        <authorList>
            <person name="Vasarhelyi B.M."/>
            <person name="Deshmukh S."/>
            <person name="Balint B."/>
            <person name="Kukolya J."/>
        </authorList>
    </citation>
    <scope>NUCLEOTIDE SEQUENCE</scope>
    <source>
        <strain evidence="6">KB22</strain>
    </source>
</reference>
<feature type="transmembrane region" description="Helical" evidence="5">
    <location>
        <begin position="50"/>
        <end position="71"/>
    </location>
</feature>
<dbReference type="Pfam" id="PF13564">
    <property type="entry name" value="DoxX_2"/>
    <property type="match status" value="1"/>
</dbReference>
<keyword evidence="4 5" id="KW-0472">Membrane</keyword>
<organism evidence="6 7">
    <name type="scientific">Sphingobacterium hungaricum</name>
    <dbReference type="NCBI Taxonomy" id="2082723"/>
    <lineage>
        <taxon>Bacteria</taxon>
        <taxon>Pseudomonadati</taxon>
        <taxon>Bacteroidota</taxon>
        <taxon>Sphingobacteriia</taxon>
        <taxon>Sphingobacteriales</taxon>
        <taxon>Sphingobacteriaceae</taxon>
        <taxon>Sphingobacterium</taxon>
    </lineage>
</organism>
<keyword evidence="3 5" id="KW-1133">Transmembrane helix</keyword>
<dbReference type="GO" id="GO:0016020">
    <property type="term" value="C:membrane"/>
    <property type="evidence" value="ECO:0007669"/>
    <property type="project" value="UniProtKB-SubCell"/>
</dbReference>